<evidence type="ECO:0008006" key="3">
    <source>
        <dbReference type="Google" id="ProtNLM"/>
    </source>
</evidence>
<dbReference type="EMBL" id="CP047652">
    <property type="protein sequence ID" value="QHI96169.1"/>
    <property type="molecule type" value="Genomic_DNA"/>
</dbReference>
<keyword evidence="2" id="KW-1185">Reference proteome</keyword>
<gene>
    <name evidence="1" type="ORF">GT348_07950</name>
</gene>
<accession>A0A6P1NF38</accession>
<dbReference type="KEGG" id="bomb:GT348_07950"/>
<protein>
    <recommendedName>
        <fullName evidence="3">Porin</fullName>
    </recommendedName>
</protein>
<sequence>MPLVIEAQYVPGFNWTRNPQLRVVKVFGQEERYALGLSIENPSAVPAGRAFGHVTDSVSGTNVNNPNTFYTTDPAPDLIAKLAADPGWGHYELTGIMRFFRSRSSKEGDGQNHTVIAGGGGGGMVLPLIDKRLYAQLSGLVGQGLGRYGTSNMPDYTYGPNGGPVALPEANILVGLYGTPYNDLTLYAYAGAEKILRRKAFDQNGQHFGYGNRGYDMSGCSTELSTACAGAANVQTVAQATTGFWYTAAKGDYGTLRVGAQYAHTYIQAFSGFGGRPHTDADMLFMSLRYMPFN</sequence>
<evidence type="ECO:0000313" key="2">
    <source>
        <dbReference type="Proteomes" id="UP000463975"/>
    </source>
</evidence>
<proteinExistence type="predicted"/>
<name>A0A6P1NF38_9PROT</name>
<dbReference type="RefSeq" id="WP_160619242.1">
    <property type="nucleotide sequence ID" value="NZ_CP047652.1"/>
</dbReference>
<reference evidence="1 2" key="1">
    <citation type="submission" date="2020-01" db="EMBL/GenBank/DDBJ databases">
        <title>Genome sequencing of strain KACC 21507.</title>
        <authorList>
            <person name="Heo J."/>
            <person name="Kim S.-J."/>
            <person name="Kim J.-S."/>
            <person name="Hong S.-B."/>
            <person name="Kwon S.-W."/>
        </authorList>
    </citation>
    <scope>NUCLEOTIDE SEQUENCE [LARGE SCALE GENOMIC DNA]</scope>
    <source>
        <strain evidence="1 2">KACC 21507</strain>
    </source>
</reference>
<organism evidence="1 2">
    <name type="scientific">Aristophania vespae</name>
    <dbReference type="NCBI Taxonomy" id="2697033"/>
    <lineage>
        <taxon>Bacteria</taxon>
        <taxon>Pseudomonadati</taxon>
        <taxon>Pseudomonadota</taxon>
        <taxon>Alphaproteobacteria</taxon>
        <taxon>Acetobacterales</taxon>
        <taxon>Acetobacteraceae</taxon>
        <taxon>Aristophania</taxon>
    </lineage>
</organism>
<dbReference type="AlphaFoldDB" id="A0A6P1NF38"/>
<evidence type="ECO:0000313" key="1">
    <source>
        <dbReference type="EMBL" id="QHI96169.1"/>
    </source>
</evidence>
<dbReference type="Proteomes" id="UP000463975">
    <property type="component" value="Chromosome"/>
</dbReference>